<proteinExistence type="predicted"/>
<dbReference type="AlphaFoldDB" id="A0A0M3I0Z1"/>
<feature type="compositionally biased region" description="Basic and acidic residues" evidence="1">
    <location>
        <begin position="232"/>
        <end position="257"/>
    </location>
</feature>
<keyword evidence="2" id="KW-0812">Transmembrane</keyword>
<keyword evidence="2" id="KW-0472">Membrane</keyword>
<feature type="region of interest" description="Disordered" evidence="1">
    <location>
        <begin position="529"/>
        <end position="553"/>
    </location>
</feature>
<feature type="compositionally biased region" description="Basic and acidic residues" evidence="1">
    <location>
        <begin position="182"/>
        <end position="222"/>
    </location>
</feature>
<feature type="transmembrane region" description="Helical" evidence="2">
    <location>
        <begin position="6"/>
        <end position="31"/>
    </location>
</feature>
<feature type="region of interest" description="Disordered" evidence="1">
    <location>
        <begin position="274"/>
        <end position="508"/>
    </location>
</feature>
<reference evidence="4" key="1">
    <citation type="submission" date="2017-02" db="UniProtKB">
        <authorList>
            <consortium name="WormBaseParasite"/>
        </authorList>
    </citation>
    <scope>IDENTIFICATION</scope>
</reference>
<protein>
    <submittedName>
        <fullName evidence="4">Pecanex-like protein</fullName>
    </submittedName>
</protein>
<keyword evidence="3" id="KW-1185">Reference proteome</keyword>
<feature type="compositionally biased region" description="Polar residues" evidence="1">
    <location>
        <begin position="471"/>
        <end position="483"/>
    </location>
</feature>
<evidence type="ECO:0000256" key="1">
    <source>
        <dbReference type="SAM" id="MobiDB-lite"/>
    </source>
</evidence>
<feature type="compositionally biased region" description="Basic residues" evidence="1">
    <location>
        <begin position="360"/>
        <end position="374"/>
    </location>
</feature>
<keyword evidence="2" id="KW-1133">Transmembrane helix</keyword>
<sequence>MLPLKILSSIFSIHHCPLVILYFALLFHILLCAKKKSTKSETAPIKKNATVKRTKTLSVADKNARLGAYDPDLINRIPQVPPNDAEVDDKSLQSDDGASTNLLNLPLATAGGLASATATGGDKKIDKDKQNSVASTILLSISKQLIAHPSDMKVSFIEAKKLSIIVDDLNLLQSGDGQGGVFREEEQTHGEHAQKAEQAEPGQKVEHTDNVEKVGKVRKSEEGGEQVENNDQFEKREQAQKSKKLDEEEKNGKVKQVEKAEVKEMKAAAIEQCVVPLDRTQSQENENVDSTPESSTLQSNKIQLLSTQSASSQSAVTQTTDTESSKASTRSTPDSERSLNVVNNDANSDNRNISQQKILVQRKRQPSKRSKKSSKKQEDKRSIKQSEKLSKRSSNDSRSGRFLLEKSKKSTAVQNELQRGAMLHQADTKQWRQANPTPIEEVSLQSSPAPQEIEEAERGSVSKGREKMPQGTPQRRLANTQRQSGKEMQPLYPEKSKDSVDSASEAHSDAQLMNSFRNADDMQLHIQASPNSRSKHETTSLGSEALQSNVADGHTDIRLELPTRVEANQSKAPEEGKFPVSCYLQLR</sequence>
<feature type="compositionally biased region" description="Polar residues" evidence="1">
    <location>
        <begin position="321"/>
        <end position="358"/>
    </location>
</feature>
<feature type="compositionally biased region" description="Basic and acidic residues" evidence="1">
    <location>
        <begin position="456"/>
        <end position="468"/>
    </location>
</feature>
<name>A0A0M3I0Z1_ASCLU</name>
<feature type="compositionally biased region" description="Basic and acidic residues" evidence="1">
    <location>
        <begin position="494"/>
        <end position="508"/>
    </location>
</feature>
<organism evidence="3 4">
    <name type="scientific">Ascaris lumbricoides</name>
    <name type="common">Giant roundworm</name>
    <dbReference type="NCBI Taxonomy" id="6252"/>
    <lineage>
        <taxon>Eukaryota</taxon>
        <taxon>Metazoa</taxon>
        <taxon>Ecdysozoa</taxon>
        <taxon>Nematoda</taxon>
        <taxon>Chromadorea</taxon>
        <taxon>Rhabditida</taxon>
        <taxon>Spirurina</taxon>
        <taxon>Ascaridomorpha</taxon>
        <taxon>Ascaridoidea</taxon>
        <taxon>Ascarididae</taxon>
        <taxon>Ascaris</taxon>
    </lineage>
</organism>
<evidence type="ECO:0000313" key="4">
    <source>
        <dbReference type="WBParaSite" id="ALUE_0000987401-mRNA-1"/>
    </source>
</evidence>
<feature type="compositionally biased region" description="Basic and acidic residues" evidence="1">
    <location>
        <begin position="375"/>
        <end position="408"/>
    </location>
</feature>
<dbReference type="Proteomes" id="UP000036681">
    <property type="component" value="Unplaced"/>
</dbReference>
<feature type="compositionally biased region" description="Polar residues" evidence="1">
    <location>
        <begin position="539"/>
        <end position="550"/>
    </location>
</feature>
<feature type="region of interest" description="Disordered" evidence="1">
    <location>
        <begin position="177"/>
        <end position="257"/>
    </location>
</feature>
<feature type="compositionally biased region" description="Low complexity" evidence="1">
    <location>
        <begin position="303"/>
        <end position="320"/>
    </location>
</feature>
<evidence type="ECO:0000256" key="2">
    <source>
        <dbReference type="SAM" id="Phobius"/>
    </source>
</evidence>
<dbReference type="WBParaSite" id="ALUE_0000987401-mRNA-1">
    <property type="protein sequence ID" value="ALUE_0000987401-mRNA-1"/>
    <property type="gene ID" value="ALUE_0000987401"/>
</dbReference>
<accession>A0A0M3I0Z1</accession>
<evidence type="ECO:0000313" key="3">
    <source>
        <dbReference type="Proteomes" id="UP000036681"/>
    </source>
</evidence>
<feature type="compositionally biased region" description="Polar residues" evidence="1">
    <location>
        <begin position="279"/>
        <end position="302"/>
    </location>
</feature>